<dbReference type="InterPro" id="IPR004604">
    <property type="entry name" value="DNA_recomb/repair_RecN"/>
</dbReference>
<keyword evidence="4" id="KW-0547">Nucleotide-binding</keyword>
<dbReference type="SUPFAM" id="SSF52540">
    <property type="entry name" value="P-loop containing nucleoside triphosphate hydrolases"/>
    <property type="match status" value="1"/>
</dbReference>
<evidence type="ECO:0000256" key="9">
    <source>
        <dbReference type="PIRNR" id="PIRNR003128"/>
    </source>
</evidence>
<dbReference type="eggNOG" id="COG0497">
    <property type="taxonomic scope" value="Bacteria"/>
</dbReference>
<evidence type="ECO:0000313" key="12">
    <source>
        <dbReference type="EMBL" id="AHG90971.1"/>
    </source>
</evidence>
<dbReference type="PANTHER" id="PTHR11059">
    <property type="entry name" value="DNA REPAIR PROTEIN RECN"/>
    <property type="match status" value="1"/>
</dbReference>
<dbReference type="Proteomes" id="UP000019151">
    <property type="component" value="Chromosome"/>
</dbReference>
<dbReference type="FunCoup" id="W0RJL4">
    <property type="interactions" value="343"/>
</dbReference>
<dbReference type="GO" id="GO:0009432">
    <property type="term" value="P:SOS response"/>
    <property type="evidence" value="ECO:0007669"/>
    <property type="project" value="TreeGrafter"/>
</dbReference>
<dbReference type="FunFam" id="3.40.50.300:FF:000356">
    <property type="entry name" value="DNA repair protein RecN"/>
    <property type="match status" value="1"/>
</dbReference>
<dbReference type="Pfam" id="PF02463">
    <property type="entry name" value="SMC_N"/>
    <property type="match status" value="1"/>
</dbReference>
<protein>
    <recommendedName>
        <fullName evidence="3 9">DNA repair protein RecN</fullName>
    </recommendedName>
    <alternativeName>
        <fullName evidence="8 9">Recombination protein N</fullName>
    </alternativeName>
</protein>
<dbReference type="KEGG" id="gba:J421_3434"/>
<organism evidence="12 13">
    <name type="scientific">Gemmatirosa kalamazoonensis</name>
    <dbReference type="NCBI Taxonomy" id="861299"/>
    <lineage>
        <taxon>Bacteria</taxon>
        <taxon>Pseudomonadati</taxon>
        <taxon>Gemmatimonadota</taxon>
        <taxon>Gemmatimonadia</taxon>
        <taxon>Gemmatimonadales</taxon>
        <taxon>Gemmatimonadaceae</taxon>
        <taxon>Gemmatirosa</taxon>
    </lineage>
</organism>
<name>W0RJL4_9BACT</name>
<evidence type="ECO:0000256" key="2">
    <source>
        <dbReference type="ARBA" id="ARBA00009441"/>
    </source>
</evidence>
<accession>W0RJL4</accession>
<keyword evidence="5 9" id="KW-0227">DNA damage</keyword>
<dbReference type="RefSeq" id="WP_025412432.1">
    <property type="nucleotide sequence ID" value="NZ_CP007128.1"/>
</dbReference>
<dbReference type="InterPro" id="IPR003395">
    <property type="entry name" value="RecF/RecN/SMC_N"/>
</dbReference>
<dbReference type="InterPro" id="IPR027417">
    <property type="entry name" value="P-loop_NTPase"/>
</dbReference>
<feature type="domain" description="RecF/RecN/SMC N-terminal" evidence="11">
    <location>
        <begin position="1"/>
        <end position="506"/>
    </location>
</feature>
<dbReference type="PIRSF" id="PIRSF003128">
    <property type="entry name" value="RecN"/>
    <property type="match status" value="1"/>
</dbReference>
<evidence type="ECO:0000256" key="4">
    <source>
        <dbReference type="ARBA" id="ARBA00022741"/>
    </source>
</evidence>
<keyword evidence="6" id="KW-0067">ATP-binding</keyword>
<reference evidence="12 13" key="1">
    <citation type="journal article" date="2014" name="Genome Announc.">
        <title>Genome Sequence and Methylome of Soil Bacterium Gemmatirosa kalamazoonensis KBS708T, a Member of the Rarely Cultivated Gemmatimonadetes Phylum.</title>
        <authorList>
            <person name="Debruyn J.M."/>
            <person name="Radosevich M."/>
            <person name="Wommack K.E."/>
            <person name="Polson S.W."/>
            <person name="Hauser L.J."/>
            <person name="Fawaz M.N."/>
            <person name="Korlach J."/>
            <person name="Tsai Y.C."/>
        </authorList>
    </citation>
    <scope>NUCLEOTIDE SEQUENCE [LARGE SCALE GENOMIC DNA]</scope>
    <source>
        <strain evidence="12 13">KBS708</strain>
    </source>
</reference>
<dbReference type="PATRIC" id="fig|861299.3.peg.3486"/>
<dbReference type="EMBL" id="CP007128">
    <property type="protein sequence ID" value="AHG90971.1"/>
    <property type="molecule type" value="Genomic_DNA"/>
</dbReference>
<evidence type="ECO:0000259" key="11">
    <source>
        <dbReference type="Pfam" id="PF02463"/>
    </source>
</evidence>
<evidence type="ECO:0000256" key="7">
    <source>
        <dbReference type="ARBA" id="ARBA00023204"/>
    </source>
</evidence>
<dbReference type="Gene3D" id="3.40.50.300">
    <property type="entry name" value="P-loop containing nucleotide triphosphate hydrolases"/>
    <property type="match status" value="2"/>
</dbReference>
<dbReference type="NCBIfam" id="TIGR00634">
    <property type="entry name" value="recN"/>
    <property type="match status" value="1"/>
</dbReference>
<evidence type="ECO:0000313" key="13">
    <source>
        <dbReference type="Proteomes" id="UP000019151"/>
    </source>
</evidence>
<dbReference type="HOGENOM" id="CLU_018297_3_1_0"/>
<keyword evidence="13" id="KW-1185">Reference proteome</keyword>
<evidence type="ECO:0000256" key="8">
    <source>
        <dbReference type="ARBA" id="ARBA00033408"/>
    </source>
</evidence>
<feature type="compositionally biased region" description="Low complexity" evidence="10">
    <location>
        <begin position="563"/>
        <end position="579"/>
    </location>
</feature>
<dbReference type="STRING" id="861299.J421_3434"/>
<dbReference type="GO" id="GO:0006281">
    <property type="term" value="P:DNA repair"/>
    <property type="evidence" value="ECO:0007669"/>
    <property type="project" value="UniProtKB-KW"/>
</dbReference>
<keyword evidence="7 9" id="KW-0234">DNA repair</keyword>
<dbReference type="InParanoid" id="W0RJL4"/>
<evidence type="ECO:0000256" key="1">
    <source>
        <dbReference type="ARBA" id="ARBA00003618"/>
    </source>
</evidence>
<dbReference type="GO" id="GO:0043590">
    <property type="term" value="C:bacterial nucleoid"/>
    <property type="evidence" value="ECO:0007669"/>
    <property type="project" value="TreeGrafter"/>
</dbReference>
<dbReference type="AlphaFoldDB" id="W0RJL4"/>
<evidence type="ECO:0000256" key="5">
    <source>
        <dbReference type="ARBA" id="ARBA00022763"/>
    </source>
</evidence>
<dbReference type="FunFam" id="3.40.50.300:FF:000319">
    <property type="entry name" value="DNA repair protein RecN"/>
    <property type="match status" value="1"/>
</dbReference>
<proteinExistence type="inferred from homology"/>
<evidence type="ECO:0000256" key="10">
    <source>
        <dbReference type="SAM" id="MobiDB-lite"/>
    </source>
</evidence>
<dbReference type="OrthoDB" id="9806954at2"/>
<sequence>MLTELRIKNFAIIESLTLPLARGFNVLSGETGAGKSIIVGALGLLLGERASADLIRTGTDRASVEGVFDTTDRPDLARLLDERGVEVEEQTVVLKREIAAGGRARAWINGTTVTAGVLAEVGRLLVNLHGQHEAQTLLDGDSQRRILDAFGGATAQAERVRTAADTLHTLRDEMRTLARRRAEAERRADYLRHVVQEIEGARLTIGEDDRLEEEARRLEHAEELRSLAGGAHELLEGSEDAVLAALAQLHKALGSLQRIDPSLGRLQELYDGAFYSLEELSRELEEYEGRVELDPDRLEEVQRRRDLLFRLCKKYGPGLGEVIETGRTAREELDLVDSAGFDLKSLEQREAAAREELVAEAATLSEMRRAAAERLSAAVEAVLPDLGMADGRLRVELPPRGEPAATGAEDVEFRVALNLGHDARPLARVASGGELSRVMLALKTILARLDGVPTLVFDEVDAGIGGRVGLMVGETMRRVAQHHQVFAISHLPQLAARAHHHILVAKGAKGGVTTADVRVLAGDERVVEVARMLGGDPESQVSRAHARELLDTAAVDTAKLQKPAAPEPSLAAAAPRRRR</sequence>
<feature type="region of interest" description="Disordered" evidence="10">
    <location>
        <begin position="557"/>
        <end position="579"/>
    </location>
</feature>
<evidence type="ECO:0000256" key="3">
    <source>
        <dbReference type="ARBA" id="ARBA00021315"/>
    </source>
</evidence>
<dbReference type="GO" id="GO:0005524">
    <property type="term" value="F:ATP binding"/>
    <property type="evidence" value="ECO:0007669"/>
    <property type="project" value="UniProtKB-KW"/>
</dbReference>
<evidence type="ECO:0000256" key="6">
    <source>
        <dbReference type="ARBA" id="ARBA00022840"/>
    </source>
</evidence>
<dbReference type="PANTHER" id="PTHR11059:SF0">
    <property type="entry name" value="DNA REPAIR PROTEIN RECN"/>
    <property type="match status" value="1"/>
</dbReference>
<dbReference type="CDD" id="cd03241">
    <property type="entry name" value="ABC_RecN"/>
    <property type="match status" value="2"/>
</dbReference>
<comment type="function">
    <text evidence="1 9">May be involved in recombinational repair of damaged DNA.</text>
</comment>
<dbReference type="GO" id="GO:0006310">
    <property type="term" value="P:DNA recombination"/>
    <property type="evidence" value="ECO:0007669"/>
    <property type="project" value="InterPro"/>
</dbReference>
<gene>
    <name evidence="12" type="ORF">J421_3434</name>
</gene>
<comment type="similarity">
    <text evidence="2 9">Belongs to the RecN family.</text>
</comment>